<evidence type="ECO:0000313" key="2">
    <source>
        <dbReference type="EMBL" id="KCB22671.1"/>
    </source>
</evidence>
<keyword evidence="2" id="KW-0418">Kinase</keyword>
<dbReference type="GO" id="GO:0008972">
    <property type="term" value="F:phosphomethylpyrimidine kinase activity"/>
    <property type="evidence" value="ECO:0007669"/>
    <property type="project" value="UniProtKB-EC"/>
</dbReference>
<evidence type="ECO:0000259" key="1">
    <source>
        <dbReference type="Pfam" id="PF08543"/>
    </source>
</evidence>
<dbReference type="PANTHER" id="PTHR20858">
    <property type="entry name" value="PHOSPHOMETHYLPYRIMIDINE KINASE"/>
    <property type="match status" value="1"/>
</dbReference>
<dbReference type="SUPFAM" id="SSF53613">
    <property type="entry name" value="Ribokinase-like"/>
    <property type="match status" value="1"/>
</dbReference>
<dbReference type="InterPro" id="IPR029056">
    <property type="entry name" value="Ribokinase-like"/>
</dbReference>
<dbReference type="Proteomes" id="UP000025748">
    <property type="component" value="Unassembled WGS sequence"/>
</dbReference>
<dbReference type="Pfam" id="PF08543">
    <property type="entry name" value="Phos_pyr_kin"/>
    <property type="match status" value="1"/>
</dbReference>
<dbReference type="EMBL" id="JHEM01000022">
    <property type="protein sequence ID" value="KCB22671.1"/>
    <property type="molecule type" value="Genomic_DNA"/>
</dbReference>
<dbReference type="Gene3D" id="3.40.1190.20">
    <property type="match status" value="1"/>
</dbReference>
<keyword evidence="2" id="KW-0808">Transferase</keyword>
<dbReference type="EC" id="2.7.4.7" evidence="2"/>
<dbReference type="InterPro" id="IPR013749">
    <property type="entry name" value="PM/HMP-P_kinase-1"/>
</dbReference>
<feature type="domain" description="Pyridoxamine kinase/Phosphomethylpyrimidine kinase" evidence="1">
    <location>
        <begin position="60"/>
        <end position="303"/>
    </location>
</feature>
<dbReference type="PANTHER" id="PTHR20858:SF17">
    <property type="entry name" value="HYDROXYMETHYLPYRIMIDINE_PHOSPHOMETHYLPYRIMIDINE KINASE THI20-RELATED"/>
    <property type="match status" value="1"/>
</dbReference>
<name>A0ABR4QXA6_9BORD</name>
<protein>
    <submittedName>
        <fullName evidence="2">Phosphomethylpyrimidine kinase</fullName>
        <ecNumber evidence="2">2.7.4.7</ecNumber>
    </submittedName>
</protein>
<sequence length="313" mass="32297">MRPAPAGAKHESHPLEWAYLTETPSGCRLMQSKESIPPRPAQPSVTAVTPPLVLILGPLDPTGADGLPADAVTCAQLGCHGLASVTALTVQDTAGIEDIHPVSPDLLDDQARCLLEDMPVQAIKVGGMFSPETASVVAQLAADYSQVPLVLHLGPRAPTPQDAVEQDDAEELLAATLELVLPQTDLVVVEHMRLAQWQSDGSIDTSGSPSPAHALLAGGAQWALVLGSPLRPGHAANVLVGQDGRSFTWTWQAPPARSGDTGGLLAAAAAALLAAGRDVPAAVEQALAHAEQGLAASFTAGMGRPLPNRLPRP</sequence>
<organism evidence="2 3">
    <name type="scientific">Bordetella hinzii OH87 BAL007II</name>
    <dbReference type="NCBI Taxonomy" id="1331262"/>
    <lineage>
        <taxon>Bacteria</taxon>
        <taxon>Pseudomonadati</taxon>
        <taxon>Pseudomonadota</taxon>
        <taxon>Betaproteobacteria</taxon>
        <taxon>Burkholderiales</taxon>
        <taxon>Alcaligenaceae</taxon>
        <taxon>Bordetella</taxon>
    </lineage>
</organism>
<gene>
    <name evidence="2" type="ORF">L544_4138</name>
</gene>
<accession>A0ABR4QXA6</accession>
<proteinExistence type="predicted"/>
<comment type="caution">
    <text evidence="2">The sequence shown here is derived from an EMBL/GenBank/DDBJ whole genome shotgun (WGS) entry which is preliminary data.</text>
</comment>
<keyword evidence="3" id="KW-1185">Reference proteome</keyword>
<reference evidence="2 3" key="1">
    <citation type="submission" date="2014-03" db="EMBL/GenBank/DDBJ databases">
        <title>Genome sequence of Bordetella hinzii.</title>
        <authorList>
            <person name="Register K."/>
            <person name="Harvill E."/>
            <person name="Goodfield L.L."/>
            <person name="Ivanov Y.V."/>
            <person name="Meyer J.A."/>
            <person name="Muse S.J."/>
            <person name="Jacobs N."/>
            <person name="Bendor L."/>
            <person name="Smallridge W.E."/>
            <person name="Brinkac L.M."/>
            <person name="Sanka R."/>
            <person name="Kim M."/>
            <person name="Losada L."/>
        </authorList>
    </citation>
    <scope>NUCLEOTIDE SEQUENCE [LARGE SCALE GENOMIC DNA]</scope>
    <source>
        <strain evidence="2 3">OH87 BAL007II</strain>
    </source>
</reference>
<evidence type="ECO:0000313" key="3">
    <source>
        <dbReference type="Proteomes" id="UP000025748"/>
    </source>
</evidence>